<organism evidence="3 4">
    <name type="scientific">Gymnopilus junonius</name>
    <name type="common">Spectacular rustgill mushroom</name>
    <name type="synonym">Gymnopilus spectabilis subsp. junonius</name>
    <dbReference type="NCBI Taxonomy" id="109634"/>
    <lineage>
        <taxon>Eukaryota</taxon>
        <taxon>Fungi</taxon>
        <taxon>Dikarya</taxon>
        <taxon>Basidiomycota</taxon>
        <taxon>Agaricomycotina</taxon>
        <taxon>Agaricomycetes</taxon>
        <taxon>Agaricomycetidae</taxon>
        <taxon>Agaricales</taxon>
        <taxon>Agaricineae</taxon>
        <taxon>Hymenogastraceae</taxon>
        <taxon>Gymnopilus</taxon>
    </lineage>
</organism>
<protein>
    <submittedName>
        <fullName evidence="3">Uncharacterized protein</fullName>
    </submittedName>
</protein>
<reference evidence="3" key="1">
    <citation type="submission" date="2020-11" db="EMBL/GenBank/DDBJ databases">
        <authorList>
            <consortium name="DOE Joint Genome Institute"/>
            <person name="Ahrendt S."/>
            <person name="Riley R."/>
            <person name="Andreopoulos W."/>
            <person name="LaButti K."/>
            <person name="Pangilinan J."/>
            <person name="Ruiz-duenas F.J."/>
            <person name="Barrasa J.M."/>
            <person name="Sanchez-Garcia M."/>
            <person name="Camarero S."/>
            <person name="Miyauchi S."/>
            <person name="Serrano A."/>
            <person name="Linde D."/>
            <person name="Babiker R."/>
            <person name="Drula E."/>
            <person name="Ayuso-Fernandez I."/>
            <person name="Pacheco R."/>
            <person name="Padilla G."/>
            <person name="Ferreira P."/>
            <person name="Barriuso J."/>
            <person name="Kellner H."/>
            <person name="Castanera R."/>
            <person name="Alfaro M."/>
            <person name="Ramirez L."/>
            <person name="Pisabarro A.G."/>
            <person name="Kuo A."/>
            <person name="Tritt A."/>
            <person name="Lipzen A."/>
            <person name="He G."/>
            <person name="Yan M."/>
            <person name="Ng V."/>
            <person name="Cullen D."/>
            <person name="Martin F."/>
            <person name="Rosso M.-N."/>
            <person name="Henrissat B."/>
            <person name="Hibbett D."/>
            <person name="Martinez A.T."/>
            <person name="Grigoriev I.V."/>
        </authorList>
    </citation>
    <scope>NUCLEOTIDE SEQUENCE</scope>
    <source>
        <strain evidence="3">AH 44721</strain>
    </source>
</reference>
<evidence type="ECO:0000313" key="3">
    <source>
        <dbReference type="EMBL" id="KAF8906969.1"/>
    </source>
</evidence>
<sequence length="511" mass="56496">MVQIPYRFFREHLISRLSVAKPVLDLLTERLEASQKTQYHNPLPANSYSDFTKLKPSSQTSISDLIDHHGWFETAVLYATVENMACLCFLWQYGARGAIERTLPVLCERASDTFGYAYGCLVDKSSVFSDSPVQSHNRRSPPGKPNDTFSSVVFAIQGVILFLLAALDTQLRFLVGKDYLTVGADRLQEHLVRTAACVRLKLSRASAMITQLQSSSHAIAFLIDRLMLLACIFIISCSILFAFLSVYIIRQPTEELGTKGSNRSDIVEGTLPTSLVLRTSDWRTSGIQVIGFRESANVYPIIEEEAFNDLEIEVQIEGPSSSESEEDVGDTSIIGSHSSTPFGSGHIPTELKGKMKEALGGQDLTNSPTALAGRVSFIGSADTPEVEDVFIGLREYYEECKRHYGTLSCPSSFSGSEPLSMTTSLTFEHISSDNLAIGNERRFLGFMEAKTLDEELKEALDISASPVIQEHGNSASAKMPSRKKLRGKNVLAFFLQCPLSPSPFFHNNTRR</sequence>
<keyword evidence="4" id="KW-1185">Reference proteome</keyword>
<comment type="caution">
    <text evidence="3">The sequence shown here is derived from an EMBL/GenBank/DDBJ whole genome shotgun (WGS) entry which is preliminary data.</text>
</comment>
<dbReference type="OrthoDB" id="3070907at2759"/>
<feature type="transmembrane region" description="Helical" evidence="2">
    <location>
        <begin position="148"/>
        <end position="167"/>
    </location>
</feature>
<accession>A0A9P5NWR5</accession>
<dbReference type="EMBL" id="JADNYJ010000016">
    <property type="protein sequence ID" value="KAF8906969.1"/>
    <property type="molecule type" value="Genomic_DNA"/>
</dbReference>
<keyword evidence="2" id="KW-1133">Transmembrane helix</keyword>
<gene>
    <name evidence="3" type="ORF">CPB84DRAFT_1744766</name>
</gene>
<evidence type="ECO:0000256" key="2">
    <source>
        <dbReference type="SAM" id="Phobius"/>
    </source>
</evidence>
<feature type="region of interest" description="Disordered" evidence="1">
    <location>
        <begin position="318"/>
        <end position="349"/>
    </location>
</feature>
<evidence type="ECO:0000313" key="4">
    <source>
        <dbReference type="Proteomes" id="UP000724874"/>
    </source>
</evidence>
<dbReference type="Proteomes" id="UP000724874">
    <property type="component" value="Unassembled WGS sequence"/>
</dbReference>
<feature type="compositionally biased region" description="Polar residues" evidence="1">
    <location>
        <begin position="333"/>
        <end position="342"/>
    </location>
</feature>
<keyword evidence="2" id="KW-0472">Membrane</keyword>
<name>A0A9P5NWR5_GYMJU</name>
<dbReference type="AlphaFoldDB" id="A0A9P5NWR5"/>
<proteinExistence type="predicted"/>
<keyword evidence="2" id="KW-0812">Transmembrane</keyword>
<feature type="transmembrane region" description="Helical" evidence="2">
    <location>
        <begin position="226"/>
        <end position="249"/>
    </location>
</feature>
<evidence type="ECO:0000256" key="1">
    <source>
        <dbReference type="SAM" id="MobiDB-lite"/>
    </source>
</evidence>